<dbReference type="Gene3D" id="3.30.70.330">
    <property type="match status" value="1"/>
</dbReference>
<accession>A0A9D4P095</accession>
<organism evidence="6">
    <name type="scientific">Dermatophagoides farinae</name>
    <name type="common">American house dust mite</name>
    <dbReference type="NCBI Taxonomy" id="6954"/>
    <lineage>
        <taxon>Eukaryota</taxon>
        <taxon>Metazoa</taxon>
        <taxon>Ecdysozoa</taxon>
        <taxon>Arthropoda</taxon>
        <taxon>Chelicerata</taxon>
        <taxon>Arachnida</taxon>
        <taxon>Acari</taxon>
        <taxon>Acariformes</taxon>
        <taxon>Sarcoptiformes</taxon>
        <taxon>Astigmata</taxon>
        <taxon>Psoroptidia</taxon>
        <taxon>Analgoidea</taxon>
        <taxon>Pyroglyphidae</taxon>
        <taxon>Dermatophagoidinae</taxon>
        <taxon>Dermatophagoides</taxon>
    </lineage>
</organism>
<feature type="compositionally biased region" description="Polar residues" evidence="4">
    <location>
        <begin position="35"/>
        <end position="49"/>
    </location>
</feature>
<keyword evidence="3" id="KW-0175">Coiled coil</keyword>
<dbReference type="SUPFAM" id="SSF54928">
    <property type="entry name" value="RNA-binding domain, RBD"/>
    <property type="match status" value="1"/>
</dbReference>
<name>A0A9D4P095_DERFA</name>
<feature type="compositionally biased region" description="Low complexity" evidence="4">
    <location>
        <begin position="197"/>
        <end position="209"/>
    </location>
</feature>
<feature type="region of interest" description="Disordered" evidence="4">
    <location>
        <begin position="489"/>
        <end position="581"/>
    </location>
</feature>
<evidence type="ECO:0000313" key="6">
    <source>
        <dbReference type="EMBL" id="KAH7641209.1"/>
    </source>
</evidence>
<dbReference type="InterPro" id="IPR035979">
    <property type="entry name" value="RBD_domain_sf"/>
</dbReference>
<feature type="region of interest" description="Disordered" evidence="4">
    <location>
        <begin position="197"/>
        <end position="259"/>
    </location>
</feature>
<dbReference type="InterPro" id="IPR012677">
    <property type="entry name" value="Nucleotide-bd_a/b_plait_sf"/>
</dbReference>
<dbReference type="InterPro" id="IPR000504">
    <property type="entry name" value="RRM_dom"/>
</dbReference>
<feature type="compositionally biased region" description="Basic residues" evidence="4">
    <location>
        <begin position="539"/>
        <end position="556"/>
    </location>
</feature>
<reference evidence="6" key="1">
    <citation type="submission" date="2020-06" db="EMBL/GenBank/DDBJ databases">
        <authorList>
            <person name="Ji K."/>
            <person name="Li J."/>
        </authorList>
    </citation>
    <scope>NUCLEOTIDE SEQUENCE</scope>
    <source>
        <strain evidence="6">JKM2019</strain>
        <tissue evidence="6">Whole body</tissue>
    </source>
</reference>
<dbReference type="PROSITE" id="PS50102">
    <property type="entry name" value="RRM"/>
    <property type="match status" value="1"/>
</dbReference>
<proteinExistence type="predicted"/>
<comment type="caution">
    <text evidence="6">The sequence shown here is derived from an EMBL/GenBank/DDBJ whole genome shotgun (WGS) entry which is preliminary data.</text>
</comment>
<dbReference type="Proteomes" id="UP000828236">
    <property type="component" value="Unassembled WGS sequence"/>
</dbReference>
<reference evidence="6" key="2">
    <citation type="journal article" date="2021" name="World Allergy Organ. J.">
        <title>Chromosome-level assembly of Dermatophagoides farinae genome and transcriptome reveals two novel allergens Der f 37 and Der f 39.</title>
        <authorList>
            <person name="Chen J."/>
            <person name="Cai Z."/>
            <person name="Fan D."/>
            <person name="Hu J."/>
            <person name="Hou Y."/>
            <person name="He Y."/>
            <person name="Zhang Z."/>
            <person name="Zhao Z."/>
            <person name="Gao P."/>
            <person name="Hu W."/>
            <person name="Sun J."/>
            <person name="Li J."/>
            <person name="Ji K."/>
        </authorList>
    </citation>
    <scope>NUCLEOTIDE SEQUENCE</scope>
    <source>
        <strain evidence="6">JKM2019</strain>
    </source>
</reference>
<gene>
    <name evidence="6" type="ORF">HUG17_4253</name>
</gene>
<evidence type="ECO:0000256" key="1">
    <source>
        <dbReference type="ARBA" id="ARBA00022884"/>
    </source>
</evidence>
<feature type="domain" description="RRM" evidence="5">
    <location>
        <begin position="425"/>
        <end position="488"/>
    </location>
</feature>
<dbReference type="EMBL" id="SDOV01000004">
    <property type="protein sequence ID" value="KAH7641209.1"/>
    <property type="molecule type" value="Genomic_DNA"/>
</dbReference>
<dbReference type="GO" id="GO:0003723">
    <property type="term" value="F:RNA binding"/>
    <property type="evidence" value="ECO:0007669"/>
    <property type="project" value="UniProtKB-UniRule"/>
</dbReference>
<dbReference type="SMART" id="SM00360">
    <property type="entry name" value="RRM"/>
    <property type="match status" value="1"/>
</dbReference>
<dbReference type="InterPro" id="IPR050441">
    <property type="entry name" value="RBM"/>
</dbReference>
<evidence type="ECO:0000256" key="3">
    <source>
        <dbReference type="SAM" id="Coils"/>
    </source>
</evidence>
<evidence type="ECO:0000256" key="2">
    <source>
        <dbReference type="PROSITE-ProRule" id="PRU00176"/>
    </source>
</evidence>
<evidence type="ECO:0000256" key="4">
    <source>
        <dbReference type="SAM" id="MobiDB-lite"/>
    </source>
</evidence>
<sequence>MALEQSLVDEQFNDTNYDLWNAPTPCISHRDNEDPLSSSSDTNVLINRPSSPIITTTTTADIATDPLDWNGNVIGMPTTIESSSESFLFENLDSTCMYNLDLASIQPTLYFNTTLVDEHQLLQQQQQINPIIKNKDEFSSLVTLTNVNELQQTLVDPSRPQQQQQQPIFSPLYEQNLKFEQNVQFVANIAGQLQDQNQYDDNNNQLTNNQDDDDDDDDDNDDLISQYSLSTINQPQQSKTTATISNDNNGGRRSTSKKSTKIVCMNPNAIAARQNRAKKKTEMQILINRNEKLESELAQYKQMYDGMANILDKTQNRVNYLELILRQTPQIMELIEHMKKLPTIRLNSVHINNDQQFNMMNDDDHHHHHVKKRLKSSTFTTTKMDGNNHSIAAHTTNVHYQNPSKDNSNAGICFHVKPNCEISHDLREIFEKYGPVKDVYIPKDFYTGKIRGFAYVEFERLKDAEYAIRKLKYDRLWGNELCAEFAQGDRKTPTQMRKRNNYSTTSYGQRSPISNEYYSRKEGNYHRRNRSRSPSSSHNSHRYHHQKRQSFSRSRSRSPYNNKKYRPTSPKPSYDPRLFLD</sequence>
<feature type="compositionally biased region" description="Polar residues" evidence="4">
    <location>
        <begin position="225"/>
        <end position="253"/>
    </location>
</feature>
<protein>
    <submittedName>
        <fullName evidence="6">Rna recognition motif containing protein</fullName>
    </submittedName>
</protein>
<feature type="region of interest" description="Disordered" evidence="4">
    <location>
        <begin position="30"/>
        <end position="49"/>
    </location>
</feature>
<dbReference type="Pfam" id="PF00076">
    <property type="entry name" value="RRM_1"/>
    <property type="match status" value="1"/>
</dbReference>
<keyword evidence="1 2" id="KW-0694">RNA-binding</keyword>
<feature type="compositionally biased region" description="Acidic residues" evidence="4">
    <location>
        <begin position="210"/>
        <end position="222"/>
    </location>
</feature>
<evidence type="ECO:0000259" key="5">
    <source>
        <dbReference type="PROSITE" id="PS50102"/>
    </source>
</evidence>
<feature type="compositionally biased region" description="Polar residues" evidence="4">
    <location>
        <begin position="501"/>
        <end position="517"/>
    </location>
</feature>
<feature type="coiled-coil region" evidence="3">
    <location>
        <begin position="276"/>
        <end position="310"/>
    </location>
</feature>
<dbReference type="AlphaFoldDB" id="A0A9D4P095"/>
<dbReference type="PANTHER" id="PTHR48034">
    <property type="entry name" value="TRANSFORMER-2 SEX-DETERMINING PROTEIN-RELATED"/>
    <property type="match status" value="1"/>
</dbReference>